<name>A0AAN4ZBS9_9BILA</name>
<organism evidence="2 3">
    <name type="scientific">Pristionchus mayeri</name>
    <dbReference type="NCBI Taxonomy" id="1317129"/>
    <lineage>
        <taxon>Eukaryota</taxon>
        <taxon>Metazoa</taxon>
        <taxon>Ecdysozoa</taxon>
        <taxon>Nematoda</taxon>
        <taxon>Chromadorea</taxon>
        <taxon>Rhabditida</taxon>
        <taxon>Rhabditina</taxon>
        <taxon>Diplogasteromorpha</taxon>
        <taxon>Diplogasteroidea</taxon>
        <taxon>Neodiplogasteridae</taxon>
        <taxon>Pristionchus</taxon>
    </lineage>
</organism>
<keyword evidence="3" id="KW-1185">Reference proteome</keyword>
<evidence type="ECO:0000313" key="2">
    <source>
        <dbReference type="EMBL" id="GMR35638.1"/>
    </source>
</evidence>
<evidence type="ECO:0000313" key="3">
    <source>
        <dbReference type="Proteomes" id="UP001328107"/>
    </source>
</evidence>
<proteinExistence type="predicted"/>
<protein>
    <submittedName>
        <fullName evidence="2">Uncharacterized protein</fullName>
    </submittedName>
</protein>
<feature type="region of interest" description="Disordered" evidence="1">
    <location>
        <begin position="382"/>
        <end position="404"/>
    </location>
</feature>
<feature type="region of interest" description="Disordered" evidence="1">
    <location>
        <begin position="246"/>
        <end position="265"/>
    </location>
</feature>
<evidence type="ECO:0000256" key="1">
    <source>
        <dbReference type="SAM" id="MobiDB-lite"/>
    </source>
</evidence>
<comment type="caution">
    <text evidence="2">The sequence shown here is derived from an EMBL/GenBank/DDBJ whole genome shotgun (WGS) entry which is preliminary data.</text>
</comment>
<dbReference type="Proteomes" id="UP001328107">
    <property type="component" value="Unassembled WGS sequence"/>
</dbReference>
<sequence>MTTLQRLETARDVAFLACQSYASQAELDPDEAVMRNLGKQVVHVIECILSHRAINFAELDRLCSGSATKTQAERLSFAVSALLMHLLSEWNDPQDYIPLTKLITRPDGTTFKEEVTDEPMLENPTTATDGVKTECIEDNQEGNALIEHREHQRNGSYARTRRRAPVDAGCSGETTAQPFILDAFEPEEVEIKQEEEEIIFDPTPAALEEVVKQEEDDYGGAFTAKVEGWSGSYDVTGESVLPAMESIDMDEPSTSSAKSKATKSRLRNRLFGKAATSAATTAAAAKRARLATAAAQKQPSAAASATSGAAPNANYDKYVTMEEPDGEDPSPTAPLLAVRGRRKLVGCASLAAATTAAAVRRAQAREAAAKAVREDAVVVQPRPVNAPNPATKRVKTASTSKAVAAPTNAADWDIRQWKGVSNSTRPESGPSSSYKVALTRIRAPTTKPASLSTRDNRIRANKINAAESEAALNRLIERNRMVLAGGWSEEATFRERSCAQCMLRISTLDEWKEHMNQECRMCCISVPSCIAMDAHWEICPKKPNKIFVNGATPRAEIIRTRVNLKRHLSTVESAQQQRQQQLFDRVLNDN</sequence>
<dbReference type="EMBL" id="BTRK01000002">
    <property type="protein sequence ID" value="GMR35638.1"/>
    <property type="molecule type" value="Genomic_DNA"/>
</dbReference>
<feature type="region of interest" description="Disordered" evidence="1">
    <location>
        <begin position="151"/>
        <end position="170"/>
    </location>
</feature>
<reference evidence="3" key="1">
    <citation type="submission" date="2022-10" db="EMBL/GenBank/DDBJ databases">
        <title>Genome assembly of Pristionchus species.</title>
        <authorList>
            <person name="Yoshida K."/>
            <person name="Sommer R.J."/>
        </authorList>
    </citation>
    <scope>NUCLEOTIDE SEQUENCE [LARGE SCALE GENOMIC DNA]</scope>
    <source>
        <strain evidence="3">RS5460</strain>
    </source>
</reference>
<gene>
    <name evidence="2" type="ORF">PMAYCL1PPCAC_05833</name>
</gene>
<dbReference type="AlphaFoldDB" id="A0AAN4ZBS9"/>
<accession>A0AAN4ZBS9</accession>